<name>F2U9A8_SALR5</name>
<dbReference type="NCBIfam" id="TIGR03421">
    <property type="entry name" value="FeS_CyaY"/>
    <property type="match status" value="1"/>
</dbReference>
<dbReference type="Pfam" id="PF01491">
    <property type="entry name" value="Frataxin_Cyay"/>
    <property type="match status" value="1"/>
</dbReference>
<dbReference type="InterPro" id="IPR002908">
    <property type="entry name" value="Frataxin/CyaY"/>
</dbReference>
<dbReference type="GO" id="GO:0008199">
    <property type="term" value="F:ferric iron binding"/>
    <property type="evidence" value="ECO:0007669"/>
    <property type="project" value="InterPro"/>
</dbReference>
<organism evidence="5">
    <name type="scientific">Salpingoeca rosetta (strain ATCC 50818 / BSB-021)</name>
    <dbReference type="NCBI Taxonomy" id="946362"/>
    <lineage>
        <taxon>Eukaryota</taxon>
        <taxon>Choanoflagellata</taxon>
        <taxon>Craspedida</taxon>
        <taxon>Salpingoecidae</taxon>
        <taxon>Salpingoeca</taxon>
    </lineage>
</organism>
<dbReference type="GO" id="GO:0006879">
    <property type="term" value="P:intracellular iron ion homeostasis"/>
    <property type="evidence" value="ECO:0007669"/>
    <property type="project" value="TreeGrafter"/>
</dbReference>
<evidence type="ECO:0000256" key="1">
    <source>
        <dbReference type="ARBA" id="ARBA00008183"/>
    </source>
</evidence>
<dbReference type="InterPro" id="IPR020895">
    <property type="entry name" value="Frataxin_CS"/>
</dbReference>
<proteinExistence type="inferred from homology"/>
<dbReference type="AlphaFoldDB" id="F2U9A8"/>
<dbReference type="GeneID" id="16074922"/>
<keyword evidence="5" id="KW-1185">Reference proteome</keyword>
<protein>
    <recommendedName>
        <fullName evidence="6">Ferroxidase</fullName>
    </recommendedName>
</protein>
<dbReference type="Gene3D" id="3.30.920.10">
    <property type="entry name" value="Frataxin/CyaY"/>
    <property type="match status" value="1"/>
</dbReference>
<dbReference type="FunCoup" id="F2U9A8">
    <property type="interactions" value="633"/>
</dbReference>
<dbReference type="GO" id="GO:0034986">
    <property type="term" value="F:iron chaperone activity"/>
    <property type="evidence" value="ECO:0007669"/>
    <property type="project" value="TreeGrafter"/>
</dbReference>
<evidence type="ECO:0000256" key="2">
    <source>
        <dbReference type="ARBA" id="ARBA00022496"/>
    </source>
</evidence>
<dbReference type="SUPFAM" id="SSF55387">
    <property type="entry name" value="Frataxin/Nqo15-like"/>
    <property type="match status" value="1"/>
</dbReference>
<dbReference type="GO" id="GO:0004322">
    <property type="term" value="F:ferroxidase activity"/>
    <property type="evidence" value="ECO:0007669"/>
    <property type="project" value="TreeGrafter"/>
</dbReference>
<dbReference type="EMBL" id="GL832965">
    <property type="protein sequence ID" value="EGD73311.1"/>
    <property type="molecule type" value="Genomic_DNA"/>
</dbReference>
<dbReference type="GO" id="GO:0008198">
    <property type="term" value="F:ferrous iron binding"/>
    <property type="evidence" value="ECO:0007669"/>
    <property type="project" value="TreeGrafter"/>
</dbReference>
<dbReference type="RefSeq" id="XP_004994342.1">
    <property type="nucleotide sequence ID" value="XM_004994285.1"/>
</dbReference>
<evidence type="ECO:0000313" key="4">
    <source>
        <dbReference type="EMBL" id="EGD73311.1"/>
    </source>
</evidence>
<evidence type="ECO:0000256" key="3">
    <source>
        <dbReference type="ARBA" id="ARBA00023004"/>
    </source>
</evidence>
<dbReference type="GO" id="GO:0006826">
    <property type="term" value="P:iron ion transport"/>
    <property type="evidence" value="ECO:0007669"/>
    <property type="project" value="UniProtKB-KW"/>
</dbReference>
<dbReference type="InParanoid" id="F2U9A8"/>
<dbReference type="SMART" id="SM01219">
    <property type="entry name" value="Frataxin_Cyay"/>
    <property type="match status" value="1"/>
</dbReference>
<dbReference type="OrthoDB" id="1897642at2759"/>
<gene>
    <name evidence="4" type="ORF">PTSG_05027</name>
</gene>
<dbReference type="PRINTS" id="PR00904">
    <property type="entry name" value="FRATAXIN"/>
</dbReference>
<evidence type="ECO:0008006" key="6">
    <source>
        <dbReference type="Google" id="ProtNLM"/>
    </source>
</evidence>
<accession>F2U9A8</accession>
<reference evidence="4" key="1">
    <citation type="submission" date="2009-08" db="EMBL/GenBank/DDBJ databases">
        <title>Annotation of Salpingoeca rosetta.</title>
        <authorList>
            <consortium name="The Broad Institute Genome Sequencing Platform"/>
            <person name="Russ C."/>
            <person name="Cuomo C."/>
            <person name="Burger G."/>
            <person name="Gray M.W."/>
            <person name="Holland P.W.H."/>
            <person name="King N."/>
            <person name="Lang F.B.F."/>
            <person name="Roger A.J."/>
            <person name="Ruiz-Trillo I."/>
            <person name="Young S.K."/>
            <person name="Zeng Q."/>
            <person name="Gargeya S."/>
            <person name="Alvarado L."/>
            <person name="Berlin A."/>
            <person name="Chapman S.B."/>
            <person name="Chen Z."/>
            <person name="Freedman E."/>
            <person name="Gellesch M."/>
            <person name="Goldberg J."/>
            <person name="Griggs A."/>
            <person name="Gujja S."/>
            <person name="Heilman E."/>
            <person name="Heiman D."/>
            <person name="Howarth C."/>
            <person name="Mehta T."/>
            <person name="Neiman D."/>
            <person name="Pearson M."/>
            <person name="Roberts A."/>
            <person name="Saif S."/>
            <person name="Shea T."/>
            <person name="Shenoy N."/>
            <person name="Sisk P."/>
            <person name="Stolte C."/>
            <person name="Sykes S."/>
            <person name="White J."/>
            <person name="Yandava C."/>
            <person name="Haas B."/>
            <person name="Nusbaum C."/>
            <person name="Birren B."/>
        </authorList>
    </citation>
    <scope>NUCLEOTIDE SEQUENCE [LARGE SCALE GENOMIC DNA]</scope>
    <source>
        <strain evidence="4">ATCC 50818</strain>
    </source>
</reference>
<evidence type="ECO:0000313" key="5">
    <source>
        <dbReference type="Proteomes" id="UP000007799"/>
    </source>
</evidence>
<sequence>MMSGGRAASRAAVLLSRVARAGARTRLVGRQLRSTRLLAAMPASAAHPSLLQRRTTTPCTSVLRAIRLSSTLTTPEYHKLADAWLDAMHDTFEDLIDGATGSENYDVSLSNGVLTLALDEHGTYVINKQTPNKQIWFSSPTT</sequence>
<dbReference type="InterPro" id="IPR036524">
    <property type="entry name" value="Frataxin/CyaY_sf"/>
</dbReference>
<dbReference type="GO" id="GO:0005739">
    <property type="term" value="C:mitochondrion"/>
    <property type="evidence" value="ECO:0007669"/>
    <property type="project" value="TreeGrafter"/>
</dbReference>
<comment type="similarity">
    <text evidence="1">Belongs to the frataxin family.</text>
</comment>
<keyword evidence="2" id="KW-0410">Iron transport</keyword>
<dbReference type="PANTHER" id="PTHR16821">
    <property type="entry name" value="FRATAXIN"/>
    <property type="match status" value="1"/>
</dbReference>
<dbReference type="PANTHER" id="PTHR16821:SF2">
    <property type="entry name" value="FRATAXIN, MITOCHONDRIAL"/>
    <property type="match status" value="1"/>
</dbReference>
<keyword evidence="2" id="KW-0406">Ion transport</keyword>
<dbReference type="GO" id="GO:0051537">
    <property type="term" value="F:2 iron, 2 sulfur cluster binding"/>
    <property type="evidence" value="ECO:0007669"/>
    <property type="project" value="TreeGrafter"/>
</dbReference>
<dbReference type="STRING" id="946362.F2U9A8"/>
<dbReference type="PROSITE" id="PS50810">
    <property type="entry name" value="FRATAXIN_2"/>
    <property type="match status" value="1"/>
</dbReference>
<dbReference type="KEGG" id="sre:PTSG_05027"/>
<dbReference type="GO" id="GO:0016226">
    <property type="term" value="P:iron-sulfur cluster assembly"/>
    <property type="evidence" value="ECO:0007669"/>
    <property type="project" value="InterPro"/>
</dbReference>
<dbReference type="PROSITE" id="PS01344">
    <property type="entry name" value="FRATAXIN_1"/>
    <property type="match status" value="1"/>
</dbReference>
<keyword evidence="2" id="KW-0813">Transport</keyword>
<dbReference type="Proteomes" id="UP000007799">
    <property type="component" value="Unassembled WGS sequence"/>
</dbReference>
<dbReference type="eggNOG" id="KOG3413">
    <property type="taxonomic scope" value="Eukaryota"/>
</dbReference>
<keyword evidence="3" id="KW-0408">Iron</keyword>